<protein>
    <submittedName>
        <fullName evidence="1">Uncharacterized protein</fullName>
    </submittedName>
</protein>
<evidence type="ECO:0000313" key="2">
    <source>
        <dbReference type="Proteomes" id="UP000821845"/>
    </source>
</evidence>
<accession>A0ACB7TGN1</accession>
<name>A0ACB7TGN1_HYAAI</name>
<keyword evidence="2" id="KW-1185">Reference proteome</keyword>
<reference evidence="1" key="1">
    <citation type="submission" date="2020-05" db="EMBL/GenBank/DDBJ databases">
        <title>Large-scale comparative analyses of tick genomes elucidate their genetic diversity and vector capacities.</title>
        <authorList>
            <person name="Jia N."/>
            <person name="Wang J."/>
            <person name="Shi W."/>
            <person name="Du L."/>
            <person name="Sun Y."/>
            <person name="Zhan W."/>
            <person name="Jiang J."/>
            <person name="Wang Q."/>
            <person name="Zhang B."/>
            <person name="Ji P."/>
            <person name="Sakyi L.B."/>
            <person name="Cui X."/>
            <person name="Yuan T."/>
            <person name="Jiang B."/>
            <person name="Yang W."/>
            <person name="Lam T.T.-Y."/>
            <person name="Chang Q."/>
            <person name="Ding S."/>
            <person name="Wang X."/>
            <person name="Zhu J."/>
            <person name="Ruan X."/>
            <person name="Zhao L."/>
            <person name="Wei J."/>
            <person name="Que T."/>
            <person name="Du C."/>
            <person name="Cheng J."/>
            <person name="Dai P."/>
            <person name="Han X."/>
            <person name="Huang E."/>
            <person name="Gao Y."/>
            <person name="Liu J."/>
            <person name="Shao H."/>
            <person name="Ye R."/>
            <person name="Li L."/>
            <person name="Wei W."/>
            <person name="Wang X."/>
            <person name="Wang C."/>
            <person name="Yang T."/>
            <person name="Huo Q."/>
            <person name="Li W."/>
            <person name="Guo W."/>
            <person name="Chen H."/>
            <person name="Zhou L."/>
            <person name="Ni X."/>
            <person name="Tian J."/>
            <person name="Zhou Y."/>
            <person name="Sheng Y."/>
            <person name="Liu T."/>
            <person name="Pan Y."/>
            <person name="Xia L."/>
            <person name="Li J."/>
            <person name="Zhao F."/>
            <person name="Cao W."/>
        </authorList>
    </citation>
    <scope>NUCLEOTIDE SEQUENCE</scope>
    <source>
        <strain evidence="1">Hyas-2018</strain>
    </source>
</reference>
<dbReference type="Proteomes" id="UP000821845">
    <property type="component" value="Chromosome 1"/>
</dbReference>
<sequence length="207" mass="22522">MITTNIDVLDGLVNGAVGTRRGRFFERKPPPPCAHAARQPCPSSVDERRSSTEDGQGCRVACAQGGGGSHSKKRPRRTGNHGQPRAPVLPSPTSLRLSMGEILGTSRLQHCNDNAAAGTRCTELRIETLLARSNELQQGSNKLRAQLRVVGTRQADALEQLVAETRRQWEASEHEAAHLAEAVRELRSIGELAWALTASLRWRPAQA</sequence>
<proteinExistence type="predicted"/>
<evidence type="ECO:0000313" key="1">
    <source>
        <dbReference type="EMBL" id="KAH6946090.1"/>
    </source>
</evidence>
<comment type="caution">
    <text evidence="1">The sequence shown here is derived from an EMBL/GenBank/DDBJ whole genome shotgun (WGS) entry which is preliminary data.</text>
</comment>
<gene>
    <name evidence="1" type="ORF">HPB50_011617</name>
</gene>
<organism evidence="1 2">
    <name type="scientific">Hyalomma asiaticum</name>
    <name type="common">Tick</name>
    <dbReference type="NCBI Taxonomy" id="266040"/>
    <lineage>
        <taxon>Eukaryota</taxon>
        <taxon>Metazoa</taxon>
        <taxon>Ecdysozoa</taxon>
        <taxon>Arthropoda</taxon>
        <taxon>Chelicerata</taxon>
        <taxon>Arachnida</taxon>
        <taxon>Acari</taxon>
        <taxon>Parasitiformes</taxon>
        <taxon>Ixodida</taxon>
        <taxon>Ixodoidea</taxon>
        <taxon>Ixodidae</taxon>
        <taxon>Hyalomminae</taxon>
        <taxon>Hyalomma</taxon>
    </lineage>
</organism>
<dbReference type="EMBL" id="CM023481">
    <property type="protein sequence ID" value="KAH6946090.1"/>
    <property type="molecule type" value="Genomic_DNA"/>
</dbReference>